<keyword evidence="9" id="KW-1185">Reference proteome</keyword>
<evidence type="ECO:0000256" key="5">
    <source>
        <dbReference type="ARBA" id="ARBA00022679"/>
    </source>
</evidence>
<comment type="similarity">
    <text evidence="2 7">Belongs to the methyltransferase superfamily. L-isoaspartyl/D-aspartyl protein methyltransferase family.</text>
</comment>
<dbReference type="Gene3D" id="3.40.50.150">
    <property type="entry name" value="Vaccinia Virus protein VP39"/>
    <property type="match status" value="1"/>
</dbReference>
<keyword evidence="3 7" id="KW-0963">Cytoplasm</keyword>
<evidence type="ECO:0000256" key="1">
    <source>
        <dbReference type="ARBA" id="ARBA00004496"/>
    </source>
</evidence>
<evidence type="ECO:0000256" key="2">
    <source>
        <dbReference type="ARBA" id="ARBA00005369"/>
    </source>
</evidence>
<dbReference type="PANTHER" id="PTHR11579">
    <property type="entry name" value="PROTEIN-L-ISOASPARTATE O-METHYLTRANSFERASE"/>
    <property type="match status" value="1"/>
</dbReference>
<dbReference type="FunFam" id="3.40.50.150:FF:000010">
    <property type="entry name" value="Protein-L-isoaspartate O-methyltransferase"/>
    <property type="match status" value="1"/>
</dbReference>
<organism evidence="8 9">
    <name type="scientific">Ruicaihuangia caeni</name>
    <dbReference type="NCBI Taxonomy" id="3042517"/>
    <lineage>
        <taxon>Bacteria</taxon>
        <taxon>Bacillati</taxon>
        <taxon>Actinomycetota</taxon>
        <taxon>Actinomycetes</taxon>
        <taxon>Micrococcales</taxon>
        <taxon>Microbacteriaceae</taxon>
        <taxon>Ruicaihuangia</taxon>
    </lineage>
</organism>
<keyword evidence="6 7" id="KW-0949">S-adenosyl-L-methionine</keyword>
<dbReference type="RefSeq" id="WP_281487533.1">
    <property type="nucleotide sequence ID" value="NZ_JASATX010000001.1"/>
</dbReference>
<dbReference type="NCBIfam" id="TIGR00080">
    <property type="entry name" value="pimt"/>
    <property type="match status" value="1"/>
</dbReference>
<comment type="function">
    <text evidence="7">Catalyzes the methyl esterification of L-isoaspartyl residues in peptides and proteins that result from spontaneous decomposition of normal L-aspartyl and L-asparaginyl residues. It plays a role in the repair and/or degradation of damaged proteins.</text>
</comment>
<keyword evidence="4 7" id="KW-0489">Methyltransferase</keyword>
<dbReference type="PANTHER" id="PTHR11579:SF0">
    <property type="entry name" value="PROTEIN-L-ISOASPARTATE(D-ASPARTATE) O-METHYLTRANSFERASE"/>
    <property type="match status" value="1"/>
</dbReference>
<dbReference type="SUPFAM" id="SSF53335">
    <property type="entry name" value="S-adenosyl-L-methionine-dependent methyltransferases"/>
    <property type="match status" value="1"/>
</dbReference>
<evidence type="ECO:0000313" key="9">
    <source>
        <dbReference type="Proteomes" id="UP001321506"/>
    </source>
</evidence>
<dbReference type="NCBIfam" id="NF001453">
    <property type="entry name" value="PRK00312.1"/>
    <property type="match status" value="1"/>
</dbReference>
<proteinExistence type="inferred from homology"/>
<evidence type="ECO:0000256" key="6">
    <source>
        <dbReference type="ARBA" id="ARBA00022691"/>
    </source>
</evidence>
<comment type="catalytic activity">
    <reaction evidence="7">
        <text>[protein]-L-isoaspartate + S-adenosyl-L-methionine = [protein]-L-isoaspartate alpha-methyl ester + S-adenosyl-L-homocysteine</text>
        <dbReference type="Rhea" id="RHEA:12705"/>
        <dbReference type="Rhea" id="RHEA-COMP:12143"/>
        <dbReference type="Rhea" id="RHEA-COMP:12144"/>
        <dbReference type="ChEBI" id="CHEBI:57856"/>
        <dbReference type="ChEBI" id="CHEBI:59789"/>
        <dbReference type="ChEBI" id="CHEBI:90596"/>
        <dbReference type="ChEBI" id="CHEBI:90598"/>
        <dbReference type="EC" id="2.1.1.77"/>
    </reaction>
</comment>
<gene>
    <name evidence="7" type="primary">pcm</name>
    <name evidence="8" type="ORF">QF206_02055</name>
</gene>
<dbReference type="GO" id="GO:0030091">
    <property type="term" value="P:protein repair"/>
    <property type="evidence" value="ECO:0007669"/>
    <property type="project" value="UniProtKB-UniRule"/>
</dbReference>
<dbReference type="CDD" id="cd02440">
    <property type="entry name" value="AdoMet_MTases"/>
    <property type="match status" value="1"/>
</dbReference>
<dbReference type="GO" id="GO:0005737">
    <property type="term" value="C:cytoplasm"/>
    <property type="evidence" value="ECO:0007669"/>
    <property type="project" value="UniProtKB-SubCell"/>
</dbReference>
<dbReference type="Pfam" id="PF01135">
    <property type="entry name" value="PCMT"/>
    <property type="match status" value="1"/>
</dbReference>
<evidence type="ECO:0000256" key="3">
    <source>
        <dbReference type="ARBA" id="ARBA00022490"/>
    </source>
</evidence>
<dbReference type="GO" id="GO:0032259">
    <property type="term" value="P:methylation"/>
    <property type="evidence" value="ECO:0007669"/>
    <property type="project" value="UniProtKB-KW"/>
</dbReference>
<dbReference type="EC" id="2.1.1.77" evidence="7"/>
<comment type="subcellular location">
    <subcellularLocation>
        <location evidence="1 7">Cytoplasm</location>
    </subcellularLocation>
</comment>
<reference evidence="8 9" key="1">
    <citation type="submission" date="2023-04" db="EMBL/GenBank/DDBJ databases">
        <title>Klugiella caeni sp. nov. isolated from the sludge of biochemical tank.</title>
        <authorList>
            <person name="Geng K."/>
        </authorList>
    </citation>
    <scope>NUCLEOTIDE SEQUENCE [LARGE SCALE GENOMIC DNA]</scope>
    <source>
        <strain evidence="8 9">YN-L-19</strain>
    </source>
</reference>
<dbReference type="HAMAP" id="MF_00090">
    <property type="entry name" value="PIMT"/>
    <property type="match status" value="1"/>
</dbReference>
<evidence type="ECO:0000313" key="8">
    <source>
        <dbReference type="EMBL" id="MDI2097753.1"/>
    </source>
</evidence>
<accession>A0AAW6T5W0</accession>
<sequence>MAEFERERARMVDEQLAGRDIDDPRVLAAMRSVPRHRFVTPRQAAAAYEDHPLPIGNGQTISQPYIVALMCQAARVRAGDRVLEIGTGSGYAAAVLGELAAEVHTVERHSELARAATRALQPWPNVHVHEGDGTLGLPECAPFDAVLVTAAGPDVPEPLVEQLGEGGRLVIPVGEPRFGQQLIRLTLQGDELLRDRLMPVVFVPLIGRHGTAP</sequence>
<feature type="active site" evidence="7">
    <location>
        <position position="62"/>
    </location>
</feature>
<dbReference type="InterPro" id="IPR029063">
    <property type="entry name" value="SAM-dependent_MTases_sf"/>
</dbReference>
<protein>
    <recommendedName>
        <fullName evidence="7">Protein-L-isoaspartate O-methyltransferase</fullName>
        <ecNumber evidence="7">2.1.1.77</ecNumber>
    </recommendedName>
    <alternativeName>
        <fullName evidence="7">L-isoaspartyl protein carboxyl methyltransferase</fullName>
    </alternativeName>
    <alternativeName>
        <fullName evidence="7">Protein L-isoaspartyl methyltransferase</fullName>
    </alternativeName>
    <alternativeName>
        <fullName evidence="7">Protein-beta-aspartate methyltransferase</fullName>
        <shortName evidence="7">PIMT</shortName>
    </alternativeName>
</protein>
<dbReference type="InterPro" id="IPR000682">
    <property type="entry name" value="PCMT"/>
</dbReference>
<evidence type="ECO:0000256" key="4">
    <source>
        <dbReference type="ARBA" id="ARBA00022603"/>
    </source>
</evidence>
<keyword evidence="5 7" id="KW-0808">Transferase</keyword>
<dbReference type="Proteomes" id="UP001321506">
    <property type="component" value="Unassembled WGS sequence"/>
</dbReference>
<comment type="caution">
    <text evidence="8">The sequence shown here is derived from an EMBL/GenBank/DDBJ whole genome shotgun (WGS) entry which is preliminary data.</text>
</comment>
<evidence type="ECO:0000256" key="7">
    <source>
        <dbReference type="HAMAP-Rule" id="MF_00090"/>
    </source>
</evidence>
<dbReference type="AlphaFoldDB" id="A0AAW6T5W0"/>
<name>A0AAW6T5W0_9MICO</name>
<dbReference type="EMBL" id="JASATX010000001">
    <property type="protein sequence ID" value="MDI2097753.1"/>
    <property type="molecule type" value="Genomic_DNA"/>
</dbReference>
<dbReference type="GO" id="GO:0004719">
    <property type="term" value="F:protein-L-isoaspartate (D-aspartate) O-methyltransferase activity"/>
    <property type="evidence" value="ECO:0007669"/>
    <property type="project" value="UniProtKB-UniRule"/>
</dbReference>